<dbReference type="PATRIC" id="fig|1280953.3.peg.233"/>
<dbReference type="EMBL" id="ARYL01000001">
    <property type="protein sequence ID" value="KDA04451.1"/>
    <property type="molecule type" value="Genomic_DNA"/>
</dbReference>
<reference evidence="2 3" key="1">
    <citation type="journal article" date="2014" name="Antonie Van Leeuwenhoek">
        <title>Hyphomonas beringensis sp. nov. and Hyphomonas chukchiensis sp. nov., isolated from surface seawater of the Bering Sea and Chukchi Sea.</title>
        <authorList>
            <person name="Li C."/>
            <person name="Lai Q."/>
            <person name="Li G."/>
            <person name="Dong C."/>
            <person name="Wang J."/>
            <person name="Liao Y."/>
            <person name="Shao Z."/>
        </authorList>
    </citation>
    <scope>NUCLEOTIDE SEQUENCE [LARGE SCALE GENOMIC DNA]</scope>
    <source>
        <strain evidence="2 3">SCH89</strain>
    </source>
</reference>
<name>A0A059GCD7_9PROT</name>
<evidence type="ECO:0000313" key="3">
    <source>
        <dbReference type="Proteomes" id="UP000024942"/>
    </source>
</evidence>
<sequence>MYAEGQGNACEEKKQKKYMTDEILPPATKVPPVSAFHVDDSEADKHIVDVLIEERCPRIREHWSWPLVRPALYKVLGYGKARRMADEIVQLNGRQSFDLLSEQLSFDLTIDGIQRMPKTGRLIVAANHPTGLADGVAVWDLLKQVRDDIIFFANADAVRVNPKFEDVIIPVEWVAAKRTPAKTRETLKRAAEAFSDEKCVVIFPSGRLARRVDGTLQEKDWFSTVIGLARKQKAPILPLNVDARNSALYYLFCDLNDELRDITLFHELLNKRGSKFSMTFGQLIDPASLDGDAGALTEKLKHHVAYDLLKNADAAFRP</sequence>
<feature type="domain" description="Phospholipid/glycerol acyltransferase" evidence="1">
    <location>
        <begin position="122"/>
        <end position="244"/>
    </location>
</feature>
<keyword evidence="3" id="KW-1185">Reference proteome</keyword>
<dbReference type="SMART" id="SM00563">
    <property type="entry name" value="PlsC"/>
    <property type="match status" value="1"/>
</dbReference>
<gene>
    <name evidence="2" type="ORF">HOC_01170</name>
</gene>
<organism evidence="2 3">
    <name type="scientific">Hyphomonas oceanitis SCH89</name>
    <dbReference type="NCBI Taxonomy" id="1280953"/>
    <lineage>
        <taxon>Bacteria</taxon>
        <taxon>Pseudomonadati</taxon>
        <taxon>Pseudomonadota</taxon>
        <taxon>Alphaproteobacteria</taxon>
        <taxon>Hyphomonadales</taxon>
        <taxon>Hyphomonadaceae</taxon>
        <taxon>Hyphomonas</taxon>
    </lineage>
</organism>
<evidence type="ECO:0000313" key="2">
    <source>
        <dbReference type="EMBL" id="KDA04451.1"/>
    </source>
</evidence>
<dbReference type="STRING" id="1280953.HOC_01170"/>
<protein>
    <submittedName>
        <fullName evidence="2">Acyltransferase domain-containing protein</fullName>
    </submittedName>
</protein>
<comment type="caution">
    <text evidence="2">The sequence shown here is derived from an EMBL/GenBank/DDBJ whole genome shotgun (WGS) entry which is preliminary data.</text>
</comment>
<accession>A0A059GCD7</accession>
<evidence type="ECO:0000259" key="1">
    <source>
        <dbReference type="SMART" id="SM00563"/>
    </source>
</evidence>
<dbReference type="InterPro" id="IPR002123">
    <property type="entry name" value="Plipid/glycerol_acylTrfase"/>
</dbReference>
<keyword evidence="2" id="KW-0012">Acyltransferase</keyword>
<dbReference type="Proteomes" id="UP000024942">
    <property type="component" value="Unassembled WGS sequence"/>
</dbReference>
<proteinExistence type="predicted"/>
<keyword evidence="2" id="KW-0808">Transferase</keyword>
<dbReference type="SUPFAM" id="SSF69593">
    <property type="entry name" value="Glycerol-3-phosphate (1)-acyltransferase"/>
    <property type="match status" value="1"/>
</dbReference>
<dbReference type="GO" id="GO:0016746">
    <property type="term" value="F:acyltransferase activity"/>
    <property type="evidence" value="ECO:0007669"/>
    <property type="project" value="UniProtKB-KW"/>
</dbReference>
<dbReference type="eggNOG" id="COG0204">
    <property type="taxonomic scope" value="Bacteria"/>
</dbReference>
<dbReference type="AlphaFoldDB" id="A0A059GCD7"/>
<dbReference type="Pfam" id="PF01553">
    <property type="entry name" value="Acyltransferase"/>
    <property type="match status" value="1"/>
</dbReference>